<dbReference type="InterPro" id="IPR002477">
    <property type="entry name" value="Peptidoglycan-bd-like"/>
</dbReference>
<dbReference type="Proteomes" id="UP000179627">
    <property type="component" value="Unassembled WGS sequence"/>
</dbReference>
<dbReference type="SUPFAM" id="SSF53955">
    <property type="entry name" value="Lysozyme-like"/>
    <property type="match status" value="1"/>
</dbReference>
<protein>
    <submittedName>
        <fullName evidence="5">Peptidoglycan-binding protein</fullName>
    </submittedName>
</protein>
<dbReference type="Pfam" id="PF01471">
    <property type="entry name" value="PG_binding_1"/>
    <property type="match status" value="1"/>
</dbReference>
<comment type="caution">
    <text evidence="5">The sequence shown here is derived from an EMBL/GenBank/DDBJ whole genome shotgun (WGS) entry which is preliminary data.</text>
</comment>
<dbReference type="OrthoDB" id="140937at2"/>
<reference evidence="6" key="1">
    <citation type="submission" date="2016-07" db="EMBL/GenBank/DDBJ databases">
        <title>Sequence Frankia sp. strain CcI1.17.</title>
        <authorList>
            <person name="Ghodhbane-Gtari F."/>
            <person name="Swanson E."/>
            <person name="Gueddou A."/>
            <person name="Morris K."/>
            <person name="Hezbri K."/>
            <person name="Ktari A."/>
            <person name="Nouioui I."/>
            <person name="Abebe-Akele F."/>
            <person name="Simpson S."/>
            <person name="Thomas K."/>
            <person name="Gtari M."/>
            <person name="Tisa L.S."/>
            <person name="Hurst S."/>
        </authorList>
    </citation>
    <scope>NUCLEOTIDE SEQUENCE [LARGE SCALE GENOMIC DNA]</scope>
    <source>
        <strain evidence="6">Cc1.17</strain>
    </source>
</reference>
<organism evidence="5 6">
    <name type="scientific">Parafrankia colletiae</name>
    <dbReference type="NCBI Taxonomy" id="573497"/>
    <lineage>
        <taxon>Bacteria</taxon>
        <taxon>Bacillati</taxon>
        <taxon>Actinomycetota</taxon>
        <taxon>Actinomycetes</taxon>
        <taxon>Frankiales</taxon>
        <taxon>Frankiaceae</taxon>
        <taxon>Parafrankia</taxon>
    </lineage>
</organism>
<accession>A0A1S1QIS4</accession>
<evidence type="ECO:0000259" key="4">
    <source>
        <dbReference type="Pfam" id="PF18896"/>
    </source>
</evidence>
<evidence type="ECO:0000256" key="1">
    <source>
        <dbReference type="SAM" id="MobiDB-lite"/>
    </source>
</evidence>
<dbReference type="AlphaFoldDB" id="A0A1S1QIS4"/>
<feature type="domain" description="Peptidoglycan binding-like" evidence="3">
    <location>
        <begin position="202"/>
        <end position="254"/>
    </location>
</feature>
<dbReference type="InterPro" id="IPR036366">
    <property type="entry name" value="PGBDSf"/>
</dbReference>
<gene>
    <name evidence="5" type="ORF">CC117_21000</name>
</gene>
<dbReference type="InterPro" id="IPR043992">
    <property type="entry name" value="SLT_3"/>
</dbReference>
<evidence type="ECO:0000313" key="6">
    <source>
        <dbReference type="Proteomes" id="UP000179627"/>
    </source>
</evidence>
<dbReference type="InterPro" id="IPR023346">
    <property type="entry name" value="Lysozyme-like_dom_sf"/>
</dbReference>
<dbReference type="Gene3D" id="1.10.530.10">
    <property type="match status" value="1"/>
</dbReference>
<keyword evidence="2" id="KW-0732">Signal</keyword>
<keyword evidence="6" id="KW-1185">Reference proteome</keyword>
<dbReference type="SUPFAM" id="SSF47090">
    <property type="entry name" value="PGBD-like"/>
    <property type="match status" value="1"/>
</dbReference>
<dbReference type="EMBL" id="MBLM01000126">
    <property type="protein sequence ID" value="OHV34683.1"/>
    <property type="molecule type" value="Genomic_DNA"/>
</dbReference>
<evidence type="ECO:0000256" key="2">
    <source>
        <dbReference type="SAM" id="SignalP"/>
    </source>
</evidence>
<name>A0A1S1QIS4_9ACTN</name>
<feature type="compositionally biased region" description="Basic residues" evidence="1">
    <location>
        <begin position="1"/>
        <end position="10"/>
    </location>
</feature>
<feature type="signal peptide" evidence="2">
    <location>
        <begin position="1"/>
        <end position="48"/>
    </location>
</feature>
<dbReference type="InterPro" id="IPR036365">
    <property type="entry name" value="PGBD-like_sf"/>
</dbReference>
<proteinExistence type="predicted"/>
<dbReference type="Pfam" id="PF18896">
    <property type="entry name" value="SLT_3"/>
    <property type="match status" value="1"/>
</dbReference>
<dbReference type="Gene3D" id="1.10.101.10">
    <property type="entry name" value="PGBD-like superfamily/PGBD"/>
    <property type="match status" value="1"/>
</dbReference>
<sequence length="256" mass="26421">MSIGKHRMPRSKPSNGRSRGRGRSAAVAAASVIGASAGLFLTASPASAATISDVSIAQAAQNAGLSSCRGIPLSTWVAVALAESGGNTTAHATVGEDSRGLWQINLRAHSSWVGSRNLYDPNVNAWAAKRVCDMQGIRAWSAYNNGWHNRFLSRGAAAAAAVGSGRTTTVSTTSSATGGSSTSPWTGGGGYMRLGVTGVRWDVALVQQKLQALGYPITIDGRFGPQTNHMVIDFQTKNGLVADGIIGPATHAKLFG</sequence>
<feature type="region of interest" description="Disordered" evidence="1">
    <location>
        <begin position="1"/>
        <end position="23"/>
    </location>
</feature>
<evidence type="ECO:0000313" key="5">
    <source>
        <dbReference type="EMBL" id="OHV34683.1"/>
    </source>
</evidence>
<feature type="chain" id="PRO_5010200217" evidence="2">
    <location>
        <begin position="49"/>
        <end position="256"/>
    </location>
</feature>
<dbReference type="RefSeq" id="WP_071086123.1">
    <property type="nucleotide sequence ID" value="NZ_MBLM01000126.1"/>
</dbReference>
<feature type="domain" description="Transglycosylase SLT" evidence="4">
    <location>
        <begin position="58"/>
        <end position="141"/>
    </location>
</feature>
<evidence type="ECO:0000259" key="3">
    <source>
        <dbReference type="Pfam" id="PF01471"/>
    </source>
</evidence>